<dbReference type="GO" id="GO:0004733">
    <property type="term" value="F:pyridoxamine phosphate oxidase activity"/>
    <property type="evidence" value="ECO:0007669"/>
    <property type="project" value="UniProtKB-EC"/>
</dbReference>
<protein>
    <submittedName>
        <fullName evidence="8">Pyridoxal 5'-phosphate synthase</fullName>
        <ecNumber evidence="8">1.4.3.5</ecNumber>
    </submittedName>
</protein>
<dbReference type="InterPro" id="IPR019740">
    <property type="entry name" value="Pyridox_Oxase_CS"/>
</dbReference>
<dbReference type="Pfam" id="PF10590">
    <property type="entry name" value="PNP_phzG_C"/>
    <property type="match status" value="1"/>
</dbReference>
<sequence length="224" mass="24693">MAPARGNGIRRLLRDLPVFAGATPPFDPASAPVEPLELFEEWLRQAVEAGVGEPHAAAVATADAGGAPSVRVLILKDADERGFSFATSSTSRKGRELAERPEAAMVFHWREQARQIRLRGPVLIGTPEENAADFLERSPEGRAAGMHGLQSSPLDDPDAVARAFEDGLSAIEADPRTVPSSWALYRLVPMEAEFWQGHPKRLHTRLRYSRSSIDDAWRRELLWP</sequence>
<name>A0ABT4UAW9_9ACTN</name>
<dbReference type="InterPro" id="IPR019576">
    <property type="entry name" value="Pyridoxamine_oxidase_dimer_C"/>
</dbReference>
<dbReference type="PANTHER" id="PTHR10851">
    <property type="entry name" value="PYRIDOXINE-5-PHOSPHATE OXIDASE"/>
    <property type="match status" value="1"/>
</dbReference>
<keyword evidence="3" id="KW-0285">Flavoprotein</keyword>
<accession>A0ABT4UAW9</accession>
<dbReference type="NCBIfam" id="NF004231">
    <property type="entry name" value="PRK05679.1"/>
    <property type="match status" value="1"/>
</dbReference>
<dbReference type="InterPro" id="IPR012349">
    <property type="entry name" value="Split_barrel_FMN-bd"/>
</dbReference>
<evidence type="ECO:0000256" key="4">
    <source>
        <dbReference type="ARBA" id="ARBA00022643"/>
    </source>
</evidence>
<comment type="caution">
    <text evidence="8">The sequence shown here is derived from an EMBL/GenBank/DDBJ whole genome shotgun (WGS) entry which is preliminary data.</text>
</comment>
<evidence type="ECO:0000259" key="6">
    <source>
        <dbReference type="Pfam" id="PF01243"/>
    </source>
</evidence>
<dbReference type="Gene3D" id="2.30.110.10">
    <property type="entry name" value="Electron Transport, Fmn-binding Protein, Chain A"/>
    <property type="match status" value="1"/>
</dbReference>
<dbReference type="PIRSF" id="PIRSF000190">
    <property type="entry name" value="Pyd_amn-ph_oxd"/>
    <property type="match status" value="1"/>
</dbReference>
<evidence type="ECO:0000313" key="8">
    <source>
        <dbReference type="EMBL" id="MDA2814096.1"/>
    </source>
</evidence>
<dbReference type="InterPro" id="IPR011576">
    <property type="entry name" value="Pyridox_Oxase_N"/>
</dbReference>
<evidence type="ECO:0000256" key="2">
    <source>
        <dbReference type="ARBA" id="ARBA00007301"/>
    </source>
</evidence>
<evidence type="ECO:0000313" key="9">
    <source>
        <dbReference type="Proteomes" id="UP001527866"/>
    </source>
</evidence>
<comment type="cofactor">
    <cofactor evidence="1">
        <name>FMN</name>
        <dbReference type="ChEBI" id="CHEBI:58210"/>
    </cofactor>
</comment>
<feature type="domain" description="Pyridoxine 5'-phosphate oxidase dimerisation C-terminal" evidence="7">
    <location>
        <begin position="182"/>
        <end position="224"/>
    </location>
</feature>
<keyword evidence="4" id="KW-0288">FMN</keyword>
<organism evidence="8 9">
    <name type="scientific">Nocardiopsis endophytica</name>
    <dbReference type="NCBI Taxonomy" id="3018445"/>
    <lineage>
        <taxon>Bacteria</taxon>
        <taxon>Bacillati</taxon>
        <taxon>Actinomycetota</taxon>
        <taxon>Actinomycetes</taxon>
        <taxon>Streptosporangiales</taxon>
        <taxon>Nocardiopsidaceae</taxon>
        <taxon>Nocardiopsis</taxon>
    </lineage>
</organism>
<evidence type="ECO:0000256" key="5">
    <source>
        <dbReference type="ARBA" id="ARBA00023002"/>
    </source>
</evidence>
<feature type="domain" description="Pyridoxamine 5'-phosphate oxidase N-terminal" evidence="6">
    <location>
        <begin position="44"/>
        <end position="163"/>
    </location>
</feature>
<dbReference type="EC" id="1.4.3.5" evidence="8"/>
<dbReference type="RefSeq" id="WP_270689377.1">
    <property type="nucleotide sequence ID" value="NZ_JAQFWQ010000104.1"/>
</dbReference>
<dbReference type="PANTHER" id="PTHR10851:SF0">
    <property type="entry name" value="PYRIDOXINE-5'-PHOSPHATE OXIDASE"/>
    <property type="match status" value="1"/>
</dbReference>
<evidence type="ECO:0000259" key="7">
    <source>
        <dbReference type="Pfam" id="PF10590"/>
    </source>
</evidence>
<comment type="similarity">
    <text evidence="2">Belongs to the pyridoxamine 5'-phosphate oxidase family.</text>
</comment>
<dbReference type="SUPFAM" id="SSF50475">
    <property type="entry name" value="FMN-binding split barrel"/>
    <property type="match status" value="1"/>
</dbReference>
<evidence type="ECO:0000256" key="1">
    <source>
        <dbReference type="ARBA" id="ARBA00001917"/>
    </source>
</evidence>
<dbReference type="Proteomes" id="UP001527866">
    <property type="component" value="Unassembled WGS sequence"/>
</dbReference>
<keyword evidence="5 8" id="KW-0560">Oxidoreductase</keyword>
<reference evidence="8 9" key="1">
    <citation type="submission" date="2023-01" db="EMBL/GenBank/DDBJ databases">
        <title>Draft genome sequence of Nocardiopsis sp. RSe5-2 isolated from halophytes.</title>
        <authorList>
            <person name="Duangmal K."/>
            <person name="Chantavorakit T."/>
        </authorList>
    </citation>
    <scope>NUCLEOTIDE SEQUENCE [LARGE SCALE GENOMIC DNA]</scope>
    <source>
        <strain evidence="8 9">RSe5-2</strain>
    </source>
</reference>
<evidence type="ECO:0000256" key="3">
    <source>
        <dbReference type="ARBA" id="ARBA00022630"/>
    </source>
</evidence>
<dbReference type="EMBL" id="JAQFWQ010000104">
    <property type="protein sequence ID" value="MDA2814096.1"/>
    <property type="molecule type" value="Genomic_DNA"/>
</dbReference>
<gene>
    <name evidence="8" type="ORF">O4J56_25845</name>
</gene>
<dbReference type="PROSITE" id="PS01064">
    <property type="entry name" value="PYRIDOX_OXIDASE"/>
    <property type="match status" value="1"/>
</dbReference>
<keyword evidence="9" id="KW-1185">Reference proteome</keyword>
<proteinExistence type="inferred from homology"/>
<dbReference type="InterPro" id="IPR000659">
    <property type="entry name" value="Pyridox_Oxase"/>
</dbReference>
<dbReference type="Pfam" id="PF01243">
    <property type="entry name" value="PNPOx_N"/>
    <property type="match status" value="1"/>
</dbReference>